<feature type="short sequence motif" description="GXSXG" evidence="2">
    <location>
        <begin position="44"/>
        <end position="48"/>
    </location>
</feature>
<feature type="active site" description="Nucleophile" evidence="2">
    <location>
        <position position="46"/>
    </location>
</feature>
<comment type="caution">
    <text evidence="6">The sequence shown here is derived from an EMBL/GenBank/DDBJ whole genome shotgun (WGS) entry which is preliminary data.</text>
</comment>
<keyword evidence="4" id="KW-1133">Transmembrane helix</keyword>
<sequence length="672" mass="75037">MTDPYRNPTRECDLVMKGGITSGIVYPQALLELAQEYRFRSIGGTSAGAIAAALAAAAEYGREPSDPKLPGGFERLRDLDEWLSTGRNLLNLFQPSRSTAALYRVLLALNEESTRSAEPSTMGVPTGRKWAGLLRRLLVLRKDAASFWIGGILGVALGLALAACVVRALVPHAGGVMALASLIIVATGGVLLGLLGAILASGFHLLRVATRNLPKNHFGLCTGRKDPEVPSTSDALTDWLSARINELAGLDPNGPPLTFGDLQRKGLSSRKEGEEKSIDLRMIATDLSHNQPYVLPFEKQLFLFKEEEMRRFFPGNVVDRMTTARSERISLERLDRVHFVPEAADLPVVFAARLSMSFPGLLSAVPLCTIRQSAYENRRVGDTVVLEDPEEDLHENLFSDGGIASNFPIHFFDRWLPGRPTFGINLTQMPEESFETELPVATDRGVTSRRLLRANYFSRVSGPSQVFQEDPEFVRSVYLPKANAPQRPEWVPIKNLAGFFGAIWSTAQNYRDRTQSMLPSYRDRIVSIRFSRGEGGLNLGMGAERIGSIRRKGQAAGRMLRNFTFDEHRWVRFLVLLDQLEAELFKLRERFAGPLPYEDLLVERVARGYPYHRSLAWRQEALARMDFLLRTVGQWGDRQSTWSASHPGWGDERFFEKDEPKPEGSLRVTPKV</sequence>
<feature type="region of interest" description="Disordered" evidence="3">
    <location>
        <begin position="649"/>
        <end position="672"/>
    </location>
</feature>
<dbReference type="GO" id="GO:0016787">
    <property type="term" value="F:hydrolase activity"/>
    <property type="evidence" value="ECO:0007669"/>
    <property type="project" value="UniProtKB-UniRule"/>
</dbReference>
<dbReference type="PROSITE" id="PS51635">
    <property type="entry name" value="PNPLA"/>
    <property type="match status" value="1"/>
</dbReference>
<organism evidence="6 7">
    <name type="scientific">Eiseniibacteriota bacterium</name>
    <dbReference type="NCBI Taxonomy" id="2212470"/>
    <lineage>
        <taxon>Bacteria</taxon>
        <taxon>Candidatus Eiseniibacteriota</taxon>
    </lineage>
</organism>
<dbReference type="Pfam" id="PF01734">
    <property type="entry name" value="Patatin"/>
    <property type="match status" value="1"/>
</dbReference>
<feature type="transmembrane region" description="Helical" evidence="4">
    <location>
        <begin position="145"/>
        <end position="170"/>
    </location>
</feature>
<keyword evidence="2" id="KW-0378">Hydrolase</keyword>
<keyword evidence="2" id="KW-0442">Lipid degradation</keyword>
<reference evidence="6 7" key="1">
    <citation type="journal article" date="2019" name="Nat. Microbiol.">
        <title>Mediterranean grassland soil C-N compound turnover is dependent on rainfall and depth, and is mediated by genomically divergent microorganisms.</title>
        <authorList>
            <person name="Diamond S."/>
            <person name="Andeer P.F."/>
            <person name="Li Z."/>
            <person name="Crits-Christoph A."/>
            <person name="Burstein D."/>
            <person name="Anantharaman K."/>
            <person name="Lane K.R."/>
            <person name="Thomas B.C."/>
            <person name="Pan C."/>
            <person name="Northen T.R."/>
            <person name="Banfield J.F."/>
        </authorList>
    </citation>
    <scope>NUCLEOTIDE SEQUENCE [LARGE SCALE GENOMIC DNA]</scope>
    <source>
        <strain evidence="6">WS_4</strain>
    </source>
</reference>
<feature type="compositionally biased region" description="Basic and acidic residues" evidence="3">
    <location>
        <begin position="649"/>
        <end position="664"/>
    </location>
</feature>
<gene>
    <name evidence="6" type="ORF">E6K74_08375</name>
</gene>
<keyword evidence="4" id="KW-0472">Membrane</keyword>
<feature type="domain" description="PNPLA" evidence="5">
    <location>
        <begin position="14"/>
        <end position="413"/>
    </location>
</feature>
<name>A0A538SQW1_UNCEI</name>
<evidence type="ECO:0000313" key="6">
    <source>
        <dbReference type="EMBL" id="TMQ53761.1"/>
    </source>
</evidence>
<comment type="caution">
    <text evidence="2">Lacks conserved residue(s) required for the propagation of feature annotation.</text>
</comment>
<dbReference type="GO" id="GO:0016042">
    <property type="term" value="P:lipid catabolic process"/>
    <property type="evidence" value="ECO:0007669"/>
    <property type="project" value="UniProtKB-UniRule"/>
</dbReference>
<evidence type="ECO:0000256" key="2">
    <source>
        <dbReference type="PROSITE-ProRule" id="PRU01161"/>
    </source>
</evidence>
<dbReference type="AlphaFoldDB" id="A0A538SQW1"/>
<keyword evidence="1 2" id="KW-0443">Lipid metabolism</keyword>
<keyword evidence="4" id="KW-0812">Transmembrane</keyword>
<dbReference type="EMBL" id="VBOU01000080">
    <property type="protein sequence ID" value="TMQ53761.1"/>
    <property type="molecule type" value="Genomic_DNA"/>
</dbReference>
<evidence type="ECO:0000313" key="7">
    <source>
        <dbReference type="Proteomes" id="UP000319829"/>
    </source>
</evidence>
<dbReference type="Gene3D" id="3.40.1090.10">
    <property type="entry name" value="Cytosolic phospholipase A2 catalytic domain"/>
    <property type="match status" value="2"/>
</dbReference>
<evidence type="ECO:0000256" key="3">
    <source>
        <dbReference type="SAM" id="MobiDB-lite"/>
    </source>
</evidence>
<evidence type="ECO:0000256" key="1">
    <source>
        <dbReference type="ARBA" id="ARBA00023098"/>
    </source>
</evidence>
<feature type="short sequence motif" description="DGA/G" evidence="2">
    <location>
        <begin position="400"/>
        <end position="402"/>
    </location>
</feature>
<feature type="transmembrane region" description="Helical" evidence="4">
    <location>
        <begin position="176"/>
        <end position="206"/>
    </location>
</feature>
<dbReference type="InterPro" id="IPR016035">
    <property type="entry name" value="Acyl_Trfase/lysoPLipase"/>
</dbReference>
<dbReference type="InterPro" id="IPR002641">
    <property type="entry name" value="PNPLA_dom"/>
</dbReference>
<feature type="active site" description="Proton acceptor" evidence="2">
    <location>
        <position position="400"/>
    </location>
</feature>
<proteinExistence type="predicted"/>
<accession>A0A538SQW1</accession>
<dbReference type="SUPFAM" id="SSF52151">
    <property type="entry name" value="FabD/lysophospholipase-like"/>
    <property type="match status" value="2"/>
</dbReference>
<evidence type="ECO:0000259" key="5">
    <source>
        <dbReference type="PROSITE" id="PS51635"/>
    </source>
</evidence>
<dbReference type="Proteomes" id="UP000319829">
    <property type="component" value="Unassembled WGS sequence"/>
</dbReference>
<evidence type="ECO:0000256" key="4">
    <source>
        <dbReference type="SAM" id="Phobius"/>
    </source>
</evidence>
<protein>
    <recommendedName>
        <fullName evidence="5">PNPLA domain-containing protein</fullName>
    </recommendedName>
</protein>